<dbReference type="InterPro" id="IPR000524">
    <property type="entry name" value="Tscrpt_reg_HTH_GntR"/>
</dbReference>
<dbReference type="PROSITE" id="PS50949">
    <property type="entry name" value="HTH_GNTR"/>
    <property type="match status" value="1"/>
</dbReference>
<dbReference type="SUPFAM" id="SSF46785">
    <property type="entry name" value="Winged helix' DNA-binding domain"/>
    <property type="match status" value="1"/>
</dbReference>
<dbReference type="PANTHER" id="PTHR38445">
    <property type="entry name" value="HTH-TYPE TRANSCRIPTIONAL REPRESSOR YTRA"/>
    <property type="match status" value="1"/>
</dbReference>
<feature type="domain" description="HTH gntR-type" evidence="4">
    <location>
        <begin position="11"/>
        <end position="79"/>
    </location>
</feature>
<keyword evidence="1" id="KW-0805">Transcription regulation</keyword>
<dbReference type="EMBL" id="PXYV01000055">
    <property type="protein sequence ID" value="PSR20653.1"/>
    <property type="molecule type" value="Genomic_DNA"/>
</dbReference>
<dbReference type="Proteomes" id="UP000241848">
    <property type="component" value="Unassembled WGS sequence"/>
</dbReference>
<keyword evidence="3" id="KW-0804">Transcription</keyword>
<dbReference type="GO" id="GO:0003700">
    <property type="term" value="F:DNA-binding transcription factor activity"/>
    <property type="evidence" value="ECO:0007669"/>
    <property type="project" value="InterPro"/>
</dbReference>
<accession>A0A2T2WEK2</accession>
<name>A0A2T2WEK2_9FIRM</name>
<evidence type="ECO:0000256" key="1">
    <source>
        <dbReference type="ARBA" id="ARBA00023015"/>
    </source>
</evidence>
<dbReference type="Gene3D" id="1.10.10.10">
    <property type="entry name" value="Winged helix-like DNA-binding domain superfamily/Winged helix DNA-binding domain"/>
    <property type="match status" value="1"/>
</dbReference>
<protein>
    <submittedName>
        <fullName evidence="5">GntR family transcriptional regulator</fullName>
    </submittedName>
</protein>
<dbReference type="SMART" id="SM00345">
    <property type="entry name" value="HTH_GNTR"/>
    <property type="match status" value="1"/>
</dbReference>
<dbReference type="CDD" id="cd07377">
    <property type="entry name" value="WHTH_GntR"/>
    <property type="match status" value="1"/>
</dbReference>
<gene>
    <name evidence="5" type="ORF">C7B45_14150</name>
</gene>
<dbReference type="GO" id="GO:0003677">
    <property type="term" value="F:DNA binding"/>
    <property type="evidence" value="ECO:0007669"/>
    <property type="project" value="UniProtKB-KW"/>
</dbReference>
<comment type="caution">
    <text evidence="5">The sequence shown here is derived from an EMBL/GenBank/DDBJ whole genome shotgun (WGS) entry which is preliminary data.</text>
</comment>
<evidence type="ECO:0000313" key="5">
    <source>
        <dbReference type="EMBL" id="PSR20653.1"/>
    </source>
</evidence>
<dbReference type="PANTHER" id="PTHR38445:SF9">
    <property type="entry name" value="HTH-TYPE TRANSCRIPTIONAL REPRESSOR YTRA"/>
    <property type="match status" value="1"/>
</dbReference>
<proteinExistence type="predicted"/>
<evidence type="ECO:0000313" key="6">
    <source>
        <dbReference type="Proteomes" id="UP000241848"/>
    </source>
</evidence>
<keyword evidence="2" id="KW-0238">DNA-binding</keyword>
<dbReference type="InterPro" id="IPR036390">
    <property type="entry name" value="WH_DNA-bd_sf"/>
</dbReference>
<evidence type="ECO:0000259" key="4">
    <source>
        <dbReference type="PROSITE" id="PS50949"/>
    </source>
</evidence>
<dbReference type="AlphaFoldDB" id="A0A2T2WEK2"/>
<evidence type="ECO:0000256" key="3">
    <source>
        <dbReference type="ARBA" id="ARBA00023163"/>
    </source>
</evidence>
<reference evidence="5 6" key="1">
    <citation type="journal article" date="2014" name="BMC Genomics">
        <title>Comparison of environmental and isolate Sulfobacillus genomes reveals diverse carbon, sulfur, nitrogen, and hydrogen metabolisms.</title>
        <authorList>
            <person name="Justice N.B."/>
            <person name="Norman A."/>
            <person name="Brown C.T."/>
            <person name="Singh A."/>
            <person name="Thomas B.C."/>
            <person name="Banfield J.F."/>
        </authorList>
    </citation>
    <scope>NUCLEOTIDE SEQUENCE [LARGE SCALE GENOMIC DNA]</scope>
    <source>
        <strain evidence="5">AMDSBA3</strain>
    </source>
</reference>
<dbReference type="Pfam" id="PF00392">
    <property type="entry name" value="GntR"/>
    <property type="match status" value="1"/>
</dbReference>
<organism evidence="5 6">
    <name type="scientific">Sulfobacillus acidophilus</name>
    <dbReference type="NCBI Taxonomy" id="53633"/>
    <lineage>
        <taxon>Bacteria</taxon>
        <taxon>Bacillati</taxon>
        <taxon>Bacillota</taxon>
        <taxon>Clostridia</taxon>
        <taxon>Eubacteriales</taxon>
        <taxon>Clostridiales Family XVII. Incertae Sedis</taxon>
        <taxon>Sulfobacillus</taxon>
    </lineage>
</organism>
<dbReference type="InterPro" id="IPR036388">
    <property type="entry name" value="WH-like_DNA-bd_sf"/>
</dbReference>
<sequence length="133" mass="15267">MWFQIDPRLSKPIYLQIVDGVKEACAKHILNPGDRLPSVRELAAEMTLNPNTVAKAYQELERTHVIEVIRGRGTFVAAPSPVPDKEQRLAAMRDTIKHLWIEAQYLQMTSHDLLALMHATVAEWDRERGRERV</sequence>
<evidence type="ECO:0000256" key="2">
    <source>
        <dbReference type="ARBA" id="ARBA00023125"/>
    </source>
</evidence>